<proteinExistence type="predicted"/>
<keyword evidence="2" id="KW-1185">Reference proteome</keyword>
<dbReference type="AlphaFoldDB" id="A0A6A6ZYQ7"/>
<dbReference type="OrthoDB" id="3793193at2759"/>
<evidence type="ECO:0000313" key="2">
    <source>
        <dbReference type="Proteomes" id="UP000799424"/>
    </source>
</evidence>
<protein>
    <submittedName>
        <fullName evidence="1">Uncharacterized protein</fullName>
    </submittedName>
</protein>
<dbReference type="EMBL" id="MU006227">
    <property type="protein sequence ID" value="KAF2825818.1"/>
    <property type="molecule type" value="Genomic_DNA"/>
</dbReference>
<dbReference type="Proteomes" id="UP000799424">
    <property type="component" value="Unassembled WGS sequence"/>
</dbReference>
<gene>
    <name evidence="1" type="ORF">CC86DRAFT_370703</name>
</gene>
<organism evidence="1 2">
    <name type="scientific">Ophiobolus disseminans</name>
    <dbReference type="NCBI Taxonomy" id="1469910"/>
    <lineage>
        <taxon>Eukaryota</taxon>
        <taxon>Fungi</taxon>
        <taxon>Dikarya</taxon>
        <taxon>Ascomycota</taxon>
        <taxon>Pezizomycotina</taxon>
        <taxon>Dothideomycetes</taxon>
        <taxon>Pleosporomycetidae</taxon>
        <taxon>Pleosporales</taxon>
        <taxon>Pleosporineae</taxon>
        <taxon>Phaeosphaeriaceae</taxon>
        <taxon>Ophiobolus</taxon>
    </lineage>
</organism>
<accession>A0A6A6ZYQ7</accession>
<sequence>MAPNGLQQYAPTSPPLQPEPASPFAHILHLPVFQIFSLKEFGIIQNQIRENMKTKKLQQEVLASLPPPPTTADAVTAKLVMEYLSLMSDGGVTFVASRFNINNILAGTVNLLDKMDQQSLQPCSTVVYTRFASSSAQPVIVDVLVWYRIGKRSHMTGVQVRANTEAKIRINTEKAFSVKEGKEWKKTWFRGREGPLDVVVVEGGAEVKLGKVLEIERDLVTAVVGDFYERWKLHKVPRL</sequence>
<evidence type="ECO:0000313" key="1">
    <source>
        <dbReference type="EMBL" id="KAF2825818.1"/>
    </source>
</evidence>
<name>A0A6A6ZYQ7_9PLEO</name>
<reference evidence="1" key="1">
    <citation type="journal article" date="2020" name="Stud. Mycol.">
        <title>101 Dothideomycetes genomes: a test case for predicting lifestyles and emergence of pathogens.</title>
        <authorList>
            <person name="Haridas S."/>
            <person name="Albert R."/>
            <person name="Binder M."/>
            <person name="Bloem J."/>
            <person name="Labutti K."/>
            <person name="Salamov A."/>
            <person name="Andreopoulos B."/>
            <person name="Baker S."/>
            <person name="Barry K."/>
            <person name="Bills G."/>
            <person name="Bluhm B."/>
            <person name="Cannon C."/>
            <person name="Castanera R."/>
            <person name="Culley D."/>
            <person name="Daum C."/>
            <person name="Ezra D."/>
            <person name="Gonzalez J."/>
            <person name="Henrissat B."/>
            <person name="Kuo A."/>
            <person name="Liang C."/>
            <person name="Lipzen A."/>
            <person name="Lutzoni F."/>
            <person name="Magnuson J."/>
            <person name="Mondo S."/>
            <person name="Nolan M."/>
            <person name="Ohm R."/>
            <person name="Pangilinan J."/>
            <person name="Park H.-J."/>
            <person name="Ramirez L."/>
            <person name="Alfaro M."/>
            <person name="Sun H."/>
            <person name="Tritt A."/>
            <person name="Yoshinaga Y."/>
            <person name="Zwiers L.-H."/>
            <person name="Turgeon B."/>
            <person name="Goodwin S."/>
            <person name="Spatafora J."/>
            <person name="Crous P."/>
            <person name="Grigoriev I."/>
        </authorList>
    </citation>
    <scope>NUCLEOTIDE SEQUENCE</scope>
    <source>
        <strain evidence="1">CBS 113818</strain>
    </source>
</reference>